<dbReference type="Proteomes" id="UP000596742">
    <property type="component" value="Unassembled WGS sequence"/>
</dbReference>
<dbReference type="OrthoDB" id="6140415at2759"/>
<evidence type="ECO:0000313" key="2">
    <source>
        <dbReference type="EMBL" id="VDI80913.1"/>
    </source>
</evidence>
<dbReference type="EMBL" id="UYJE01010210">
    <property type="protein sequence ID" value="VDI80913.1"/>
    <property type="molecule type" value="Genomic_DNA"/>
</dbReference>
<sequence>MHITSDIYYRFATTVVEAKILNVNNEASEVLFDVTLPDAAFITAFTIPRTSNKFNILVNIQKNALVVFKLKYQELLRRTLGSYHHVIYVDPGQPIEDFEIKVFISEFRDIVKLSVPPLEGKTEI</sequence>
<dbReference type="PANTHER" id="PTHR10338">
    <property type="entry name" value="INTER-ALPHA-TRYPSIN INHIBITOR HEAVY CHAIN FAMILY MEMBER"/>
    <property type="match status" value="1"/>
</dbReference>
<evidence type="ECO:0000259" key="1">
    <source>
        <dbReference type="PROSITE" id="PS51468"/>
    </source>
</evidence>
<evidence type="ECO:0000313" key="3">
    <source>
        <dbReference type="Proteomes" id="UP000596742"/>
    </source>
</evidence>
<comment type="caution">
    <text evidence="2">The sequence shown here is derived from an EMBL/GenBank/DDBJ whole genome shotgun (WGS) entry which is preliminary data.</text>
</comment>
<dbReference type="InterPro" id="IPR050934">
    <property type="entry name" value="ITIH"/>
</dbReference>
<proteinExistence type="predicted"/>
<accession>A0A8B6HJH6</accession>
<reference evidence="2" key="1">
    <citation type="submission" date="2018-11" db="EMBL/GenBank/DDBJ databases">
        <authorList>
            <person name="Alioto T."/>
            <person name="Alioto T."/>
        </authorList>
    </citation>
    <scope>NUCLEOTIDE SEQUENCE</scope>
</reference>
<gene>
    <name evidence="2" type="ORF">MGAL_10B001183</name>
</gene>
<protein>
    <recommendedName>
        <fullName evidence="1">VIT domain-containing protein</fullName>
    </recommendedName>
</protein>
<name>A0A8B6HJH6_MYTGA</name>
<dbReference type="InterPro" id="IPR013694">
    <property type="entry name" value="VIT"/>
</dbReference>
<dbReference type="PROSITE" id="PS51468">
    <property type="entry name" value="VIT"/>
    <property type="match status" value="1"/>
</dbReference>
<keyword evidence="3" id="KW-1185">Reference proteome</keyword>
<feature type="non-terminal residue" evidence="2">
    <location>
        <position position="124"/>
    </location>
</feature>
<feature type="domain" description="VIT" evidence="1">
    <location>
        <begin position="1"/>
        <end position="119"/>
    </location>
</feature>
<dbReference type="Pfam" id="PF08487">
    <property type="entry name" value="VIT"/>
    <property type="match status" value="1"/>
</dbReference>
<dbReference type="PANTHER" id="PTHR10338:SF108">
    <property type="entry name" value="INTER-ALPHA-TRYPSIN INHIBITOR HEAVY CHAIN H4-LIKE PROTEIN"/>
    <property type="match status" value="1"/>
</dbReference>
<dbReference type="SMART" id="SM00609">
    <property type="entry name" value="VIT"/>
    <property type="match status" value="1"/>
</dbReference>
<organism evidence="2 3">
    <name type="scientific">Mytilus galloprovincialis</name>
    <name type="common">Mediterranean mussel</name>
    <dbReference type="NCBI Taxonomy" id="29158"/>
    <lineage>
        <taxon>Eukaryota</taxon>
        <taxon>Metazoa</taxon>
        <taxon>Spiralia</taxon>
        <taxon>Lophotrochozoa</taxon>
        <taxon>Mollusca</taxon>
        <taxon>Bivalvia</taxon>
        <taxon>Autobranchia</taxon>
        <taxon>Pteriomorphia</taxon>
        <taxon>Mytilida</taxon>
        <taxon>Mytiloidea</taxon>
        <taxon>Mytilidae</taxon>
        <taxon>Mytilinae</taxon>
        <taxon>Mytilus</taxon>
    </lineage>
</organism>
<dbReference type="AlphaFoldDB" id="A0A8B6HJH6"/>